<evidence type="ECO:0000256" key="8">
    <source>
        <dbReference type="ARBA" id="ARBA00049902"/>
    </source>
</evidence>
<keyword evidence="6" id="KW-0511">Multifunctional enzyme</keyword>
<evidence type="ECO:0000256" key="6">
    <source>
        <dbReference type="ARBA" id="ARBA00023268"/>
    </source>
</evidence>
<evidence type="ECO:0000256" key="9">
    <source>
        <dbReference type="SAM" id="MobiDB-lite"/>
    </source>
</evidence>
<name>A0ABY9RYP0_9ACTN</name>
<dbReference type="InterPro" id="IPR001264">
    <property type="entry name" value="Glyco_trans_51"/>
</dbReference>
<evidence type="ECO:0000256" key="5">
    <source>
        <dbReference type="ARBA" id="ARBA00022801"/>
    </source>
</evidence>
<dbReference type="Pfam" id="PF00912">
    <property type="entry name" value="Transgly"/>
    <property type="match status" value="1"/>
</dbReference>
<dbReference type="Gene3D" id="3.40.710.10">
    <property type="entry name" value="DD-peptidase/beta-lactamase superfamily"/>
    <property type="match status" value="1"/>
</dbReference>
<evidence type="ECO:0000256" key="7">
    <source>
        <dbReference type="ARBA" id="ARBA00034000"/>
    </source>
</evidence>
<dbReference type="Pfam" id="PF00905">
    <property type="entry name" value="Transpeptidase"/>
    <property type="match status" value="1"/>
</dbReference>
<gene>
    <name evidence="13" type="ORF">RGF97_21210</name>
</gene>
<evidence type="ECO:0000256" key="2">
    <source>
        <dbReference type="ARBA" id="ARBA00022670"/>
    </source>
</evidence>
<dbReference type="InterPro" id="IPR001460">
    <property type="entry name" value="PCN-bd_Tpept"/>
</dbReference>
<feature type="compositionally biased region" description="Basic residues" evidence="9">
    <location>
        <begin position="35"/>
        <end position="44"/>
    </location>
</feature>
<dbReference type="InterPro" id="IPR012338">
    <property type="entry name" value="Beta-lactam/transpept-like"/>
</dbReference>
<keyword evidence="10" id="KW-0472">Membrane</keyword>
<evidence type="ECO:0000259" key="12">
    <source>
        <dbReference type="Pfam" id="PF00912"/>
    </source>
</evidence>
<keyword evidence="14" id="KW-1185">Reference proteome</keyword>
<evidence type="ECO:0000259" key="11">
    <source>
        <dbReference type="Pfam" id="PF00905"/>
    </source>
</evidence>
<dbReference type="SUPFAM" id="SSF53955">
    <property type="entry name" value="Lysozyme-like"/>
    <property type="match status" value="1"/>
</dbReference>
<reference evidence="13 14" key="1">
    <citation type="submission" date="2023-09" db="EMBL/GenBank/DDBJ databases">
        <title>Complete genome of Streptomyces roseicoloratus T14.</title>
        <authorList>
            <person name="Bashizi T."/>
            <person name="Kim M.-J."/>
            <person name="Lee G."/>
            <person name="Tagele S.B."/>
            <person name="Shin J.-H."/>
        </authorList>
    </citation>
    <scope>NUCLEOTIDE SEQUENCE [LARGE SCALE GENOMIC DNA]</scope>
    <source>
        <strain evidence="13 14">T14</strain>
    </source>
</reference>
<evidence type="ECO:0000313" key="14">
    <source>
        <dbReference type="Proteomes" id="UP001250858"/>
    </source>
</evidence>
<feature type="region of interest" description="Disordered" evidence="9">
    <location>
        <begin position="1"/>
        <end position="44"/>
    </location>
</feature>
<keyword evidence="5" id="KW-0378">Hydrolase</keyword>
<dbReference type="PANTHER" id="PTHR32282:SF34">
    <property type="entry name" value="PENICILLIN-BINDING PROTEIN 1A"/>
    <property type="match status" value="1"/>
</dbReference>
<protein>
    <submittedName>
        <fullName evidence="13">Transglycosylase domain-containing protein</fullName>
    </submittedName>
</protein>
<dbReference type="PANTHER" id="PTHR32282">
    <property type="entry name" value="BINDING PROTEIN TRANSPEPTIDASE, PUTATIVE-RELATED"/>
    <property type="match status" value="1"/>
</dbReference>
<keyword evidence="2" id="KW-0645">Protease</keyword>
<dbReference type="Proteomes" id="UP001250858">
    <property type="component" value="Chromosome"/>
</dbReference>
<keyword evidence="1" id="KW-0121">Carboxypeptidase</keyword>
<dbReference type="EMBL" id="CP133762">
    <property type="protein sequence ID" value="WMX46838.1"/>
    <property type="molecule type" value="Genomic_DNA"/>
</dbReference>
<feature type="compositionally biased region" description="Low complexity" evidence="9">
    <location>
        <begin position="623"/>
        <end position="636"/>
    </location>
</feature>
<feature type="region of interest" description="Disordered" evidence="9">
    <location>
        <begin position="559"/>
        <end position="649"/>
    </location>
</feature>
<evidence type="ECO:0000256" key="10">
    <source>
        <dbReference type="SAM" id="Phobius"/>
    </source>
</evidence>
<proteinExistence type="predicted"/>
<keyword evidence="4" id="KW-0808">Transferase</keyword>
<evidence type="ECO:0000256" key="1">
    <source>
        <dbReference type="ARBA" id="ARBA00022645"/>
    </source>
</evidence>
<feature type="compositionally biased region" description="Polar residues" evidence="9">
    <location>
        <begin position="1"/>
        <end position="12"/>
    </location>
</feature>
<feature type="compositionally biased region" description="Basic and acidic residues" evidence="9">
    <location>
        <begin position="638"/>
        <end position="649"/>
    </location>
</feature>
<comment type="catalytic activity">
    <reaction evidence="8">
        <text>[GlcNAc-(1-&gt;4)-Mur2Ac(oyl-L-Ala-gamma-D-Glu-L-Lys-D-Ala-D-Ala)](n)-di-trans,octa-cis-undecaprenyl diphosphate + beta-D-GlcNAc-(1-&gt;4)-Mur2Ac(oyl-L-Ala-gamma-D-Glu-L-Lys-D-Ala-D-Ala)-di-trans,octa-cis-undecaprenyl diphosphate = [GlcNAc-(1-&gt;4)-Mur2Ac(oyl-L-Ala-gamma-D-Glu-L-Lys-D-Ala-D-Ala)](n+1)-di-trans,octa-cis-undecaprenyl diphosphate + di-trans,octa-cis-undecaprenyl diphosphate + H(+)</text>
        <dbReference type="Rhea" id="RHEA:23708"/>
        <dbReference type="Rhea" id="RHEA-COMP:9602"/>
        <dbReference type="Rhea" id="RHEA-COMP:9603"/>
        <dbReference type="ChEBI" id="CHEBI:15378"/>
        <dbReference type="ChEBI" id="CHEBI:58405"/>
        <dbReference type="ChEBI" id="CHEBI:60033"/>
        <dbReference type="ChEBI" id="CHEBI:78435"/>
        <dbReference type="EC" id="2.4.99.28"/>
    </reaction>
</comment>
<dbReference type="InterPro" id="IPR023346">
    <property type="entry name" value="Lysozyme-like_dom_sf"/>
</dbReference>
<keyword evidence="10" id="KW-0812">Transmembrane</keyword>
<feature type="domain" description="Glycosyl transferase family 51" evidence="12">
    <location>
        <begin position="99"/>
        <end position="275"/>
    </location>
</feature>
<feature type="transmembrane region" description="Helical" evidence="10">
    <location>
        <begin position="52"/>
        <end position="73"/>
    </location>
</feature>
<dbReference type="InterPro" id="IPR036950">
    <property type="entry name" value="PBP_transglycosylase"/>
</dbReference>
<dbReference type="InterPro" id="IPR050396">
    <property type="entry name" value="Glycosyltr_51/Transpeptidase"/>
</dbReference>
<accession>A0ABY9RYP0</accession>
<dbReference type="Gene3D" id="1.10.3810.10">
    <property type="entry name" value="Biosynthetic peptidoglycan transglycosylase-like"/>
    <property type="match status" value="1"/>
</dbReference>
<organism evidence="13 14">
    <name type="scientific">Streptomyces roseicoloratus</name>
    <dbReference type="NCBI Taxonomy" id="2508722"/>
    <lineage>
        <taxon>Bacteria</taxon>
        <taxon>Bacillati</taxon>
        <taxon>Actinomycetota</taxon>
        <taxon>Actinomycetes</taxon>
        <taxon>Kitasatosporales</taxon>
        <taxon>Streptomycetaceae</taxon>
        <taxon>Streptomyces</taxon>
    </lineage>
</organism>
<feature type="domain" description="Penicillin-binding protein transpeptidase" evidence="11">
    <location>
        <begin position="377"/>
        <end position="642"/>
    </location>
</feature>
<evidence type="ECO:0000256" key="3">
    <source>
        <dbReference type="ARBA" id="ARBA00022676"/>
    </source>
</evidence>
<evidence type="ECO:0000313" key="13">
    <source>
        <dbReference type="EMBL" id="WMX46838.1"/>
    </source>
</evidence>
<sequence>MSPSSGMPSDTSEVLPPAPAAWEPRDPTVPATPPPRRKRPPRRRRGGRFRRLLRWLVGLAFLGALLLLGGLVAGDLLVDIPPANATAVAQSNLFLYRDGTQLARAGEVDRENVSLSRVPLTVQHAVLAAEDRDFHTSPAVDPRAMLRATWNTLTGKGRQSGSTITQQYVKNYYLGQEQTLTRKAKEFFIALRLGREKDKAEILEGYLNTSYFGRNAYGIQAAARAYYGKDAEDLDTAEGAYLASLLNAPNAYDVATHPENRERALARWRYVLDGMVGEGWLSKAGRAAAVFPAPQPARASAGLSGQRGYLVQAVEQYLTEAGVVDEKTLAAGGFRITTTLERARQDAFVKAVDEVVNSRLDPEHRPADRSVRVGGAAVEPSTGKVVALYGGIDYTRQFVNNATRRDYQVGSTFKPFVLTAAFQHGAQTQEGERITPDTLYDGDNRRPVQGWSGAPYDPANEDDASYGPLTVRSATDRSVNAVYAQMAVDVGPSRVRDTAVALGLPRRTPDLTASPSIALGPATASVLDLARAYATLANHGRHGPYTLVEKITRDEEEFALPGDDGFSDLARPEDGPDGPQDGPDESEHDGDDHGRRTRQVVTREAADTTTSVLRSVVQGGTGTAALAAGRPAAGKTGTAEDDKAAWFAG</sequence>
<comment type="catalytic activity">
    <reaction evidence="7">
        <text>Preferential cleavage: (Ac)2-L-Lys-D-Ala-|-D-Ala. Also transpeptidation of peptidyl-alanyl moieties that are N-acyl substituents of D-alanine.</text>
        <dbReference type="EC" id="3.4.16.4"/>
    </reaction>
</comment>
<dbReference type="SUPFAM" id="SSF56601">
    <property type="entry name" value="beta-lactamase/transpeptidase-like"/>
    <property type="match status" value="1"/>
</dbReference>
<keyword evidence="10" id="KW-1133">Transmembrane helix</keyword>
<keyword evidence="3" id="KW-0328">Glycosyltransferase</keyword>
<evidence type="ECO:0000256" key="4">
    <source>
        <dbReference type="ARBA" id="ARBA00022679"/>
    </source>
</evidence>